<evidence type="ECO:0000256" key="6">
    <source>
        <dbReference type="ARBA" id="ARBA00049244"/>
    </source>
</evidence>
<dbReference type="InterPro" id="IPR043128">
    <property type="entry name" value="Rev_trsase/Diguanyl_cyclase"/>
</dbReference>
<keyword evidence="7" id="KW-0235">DNA replication</keyword>
<dbReference type="NCBIfam" id="NF002751">
    <property type="entry name" value="PRK02794.1"/>
    <property type="match status" value="1"/>
</dbReference>
<keyword evidence="7" id="KW-0227">DNA damage</keyword>
<proteinExistence type="inferred from homology"/>
<evidence type="ECO:0000313" key="9">
    <source>
        <dbReference type="EMBL" id="MEE2525135.1"/>
    </source>
</evidence>
<comment type="cofactor">
    <cofactor evidence="7">
        <name>Mg(2+)</name>
        <dbReference type="ChEBI" id="CHEBI:18420"/>
    </cofactor>
    <text evidence="7">Binds 2 magnesium ions per subunit.</text>
</comment>
<evidence type="ECO:0000256" key="7">
    <source>
        <dbReference type="HAMAP-Rule" id="MF_01113"/>
    </source>
</evidence>
<dbReference type="NCBIfam" id="NF002677">
    <property type="entry name" value="PRK02406.1"/>
    <property type="match status" value="1"/>
</dbReference>
<keyword evidence="7" id="KW-0479">Metal-binding</keyword>
<dbReference type="Gene3D" id="3.40.1170.60">
    <property type="match status" value="1"/>
</dbReference>
<comment type="subunit">
    <text evidence="2 7">Monomer.</text>
</comment>
<keyword evidence="7" id="KW-0234">DNA repair</keyword>
<dbReference type="PANTHER" id="PTHR11076">
    <property type="entry name" value="DNA REPAIR POLYMERASE UMUC / TRANSFERASE FAMILY MEMBER"/>
    <property type="match status" value="1"/>
</dbReference>
<feature type="binding site" evidence="7">
    <location>
        <position position="137"/>
    </location>
    <ligand>
        <name>Mg(2+)</name>
        <dbReference type="ChEBI" id="CHEBI:18420"/>
    </ligand>
</feature>
<keyword evidence="7 9" id="KW-0548">Nucleotidyltransferase</keyword>
<keyword evidence="7" id="KW-0963">Cytoplasm</keyword>
<dbReference type="InterPro" id="IPR017961">
    <property type="entry name" value="DNA_pol_Y-fam_little_finger"/>
</dbReference>
<dbReference type="Pfam" id="PF00817">
    <property type="entry name" value="IMS"/>
    <property type="match status" value="1"/>
</dbReference>
<comment type="subcellular location">
    <subcellularLocation>
        <location evidence="7">Cytoplasm</location>
    </subcellularLocation>
</comment>
<dbReference type="Gene3D" id="1.10.150.20">
    <property type="entry name" value="5' to 3' exonuclease, C-terminal subdomain"/>
    <property type="match status" value="1"/>
</dbReference>
<keyword evidence="7 9" id="KW-0808">Transferase</keyword>
<dbReference type="EMBL" id="JAZDRP010000001">
    <property type="protein sequence ID" value="MEE2525135.1"/>
    <property type="molecule type" value="Genomic_DNA"/>
</dbReference>
<dbReference type="PANTHER" id="PTHR11076:SF33">
    <property type="entry name" value="DNA POLYMERASE KAPPA"/>
    <property type="match status" value="1"/>
</dbReference>
<evidence type="ECO:0000256" key="1">
    <source>
        <dbReference type="ARBA" id="ARBA00010945"/>
    </source>
</evidence>
<organism evidence="9 10">
    <name type="scientific">Hyphobacterium lacteum</name>
    <dbReference type="NCBI Taxonomy" id="3116575"/>
    <lineage>
        <taxon>Bacteria</taxon>
        <taxon>Pseudomonadati</taxon>
        <taxon>Pseudomonadota</taxon>
        <taxon>Alphaproteobacteria</taxon>
        <taxon>Maricaulales</taxon>
        <taxon>Maricaulaceae</taxon>
        <taxon>Hyphobacterium</taxon>
    </lineage>
</organism>
<dbReference type="Pfam" id="PF11799">
    <property type="entry name" value="IMS_C"/>
    <property type="match status" value="1"/>
</dbReference>
<evidence type="ECO:0000313" key="10">
    <source>
        <dbReference type="Proteomes" id="UP001354971"/>
    </source>
</evidence>
<comment type="catalytic activity">
    <reaction evidence="6 7">
        <text>DNA(n) + a 2'-deoxyribonucleoside 5'-triphosphate = DNA(n+1) + diphosphate</text>
        <dbReference type="Rhea" id="RHEA:22508"/>
        <dbReference type="Rhea" id="RHEA-COMP:17339"/>
        <dbReference type="Rhea" id="RHEA-COMP:17340"/>
        <dbReference type="ChEBI" id="CHEBI:33019"/>
        <dbReference type="ChEBI" id="CHEBI:61560"/>
        <dbReference type="ChEBI" id="CHEBI:173112"/>
        <dbReference type="EC" id="2.7.7.7"/>
    </reaction>
</comment>
<dbReference type="SUPFAM" id="SSF100879">
    <property type="entry name" value="Lesion bypass DNA polymerase (Y-family), little finger domain"/>
    <property type="match status" value="1"/>
</dbReference>
<evidence type="ECO:0000256" key="4">
    <source>
        <dbReference type="ARBA" id="ARBA00022932"/>
    </source>
</evidence>
<dbReference type="SUPFAM" id="SSF56672">
    <property type="entry name" value="DNA/RNA polymerases"/>
    <property type="match status" value="1"/>
</dbReference>
<sequence length="421" mass="46517">MSDMAGYCRACLGPAGDAGTCRNCGHHRLIRHPEINQLSIAHIDCDAFYAAIEKRDDPSLEDKPVIIGGGKRGVVSTACYVARLYGVKSAMPMFKALKACPDAVVISPRMSVYAEEGGRIREIMREVTPVVEPLSIDEAFLDLTGTERLHHAPPALTLLKLQRRIRDIVGITVSVGLSYNKFLAKTASDQDKPDGFFILGRTDAPAFLERQPTRAVFGVGPVFAARLEKDGIKTLSDVIKVGEKAMADRYGDGGYRLARLAKGEDFRSVTPDRQRKSVSSETTFFEDIAGYEELEKRLWKQCVRVADMAKKKDISGYVVTLKLRTQAFRIITRRRTLSEPTQLADTLFRVGRELLKTEADGRKFRLIGIGISNLVNGSSDPRDLLDPDAPKRAAAERAMDKARAKFGSEAVIKGRSLKSRQ</sequence>
<evidence type="ECO:0000256" key="5">
    <source>
        <dbReference type="ARBA" id="ARBA00025589"/>
    </source>
</evidence>
<dbReference type="EC" id="2.7.7.7" evidence="7"/>
<keyword evidence="3 7" id="KW-0515">Mutator protein</keyword>
<name>A0ABU7LMI6_9PROT</name>
<dbReference type="HAMAP" id="MF_01113">
    <property type="entry name" value="DNApol_IV"/>
    <property type="match status" value="1"/>
</dbReference>
<keyword evidence="7" id="KW-0238">DNA-binding</keyword>
<feature type="active site" evidence="7">
    <location>
        <position position="138"/>
    </location>
</feature>
<dbReference type="InterPro" id="IPR050116">
    <property type="entry name" value="DNA_polymerase-Y"/>
</dbReference>
<feature type="site" description="Substrate discrimination" evidence="7">
    <location>
        <position position="49"/>
    </location>
</feature>
<accession>A0ABU7LMI6</accession>
<comment type="function">
    <text evidence="5 7">Poorly processive, error-prone DNA polymerase involved in untargeted mutagenesis. Copies undamaged DNA at stalled replication forks, which arise in vivo from mismatched or misaligned primer ends. These misaligned primers can be extended by PolIV. Exhibits no 3'-5' exonuclease (proofreading) activity. May be involved in translesional synthesis, in conjunction with the beta clamp from PolIII.</text>
</comment>
<dbReference type="InterPro" id="IPR001126">
    <property type="entry name" value="UmuC"/>
</dbReference>
<dbReference type="GO" id="GO:0003887">
    <property type="term" value="F:DNA-directed DNA polymerase activity"/>
    <property type="evidence" value="ECO:0007669"/>
    <property type="project" value="UniProtKB-EC"/>
</dbReference>
<dbReference type="InterPro" id="IPR022880">
    <property type="entry name" value="DNApol_IV"/>
</dbReference>
<evidence type="ECO:0000256" key="3">
    <source>
        <dbReference type="ARBA" id="ARBA00022457"/>
    </source>
</evidence>
<dbReference type="RefSeq" id="WP_330197798.1">
    <property type="nucleotide sequence ID" value="NZ_JAZDRP010000001.1"/>
</dbReference>
<feature type="domain" description="UmuC" evidence="8">
    <location>
        <begin position="40"/>
        <end position="220"/>
    </location>
</feature>
<reference evidence="9 10" key="1">
    <citation type="submission" date="2024-01" db="EMBL/GenBank/DDBJ databases">
        <title>Hyphobacterium bacterium isolated from marine sediment.</title>
        <authorList>
            <person name="Zhao S."/>
        </authorList>
    </citation>
    <scope>NUCLEOTIDE SEQUENCE [LARGE SCALE GENOMIC DNA]</scope>
    <source>
        <strain evidence="10">HN65</strain>
    </source>
</reference>
<dbReference type="Gene3D" id="3.30.70.270">
    <property type="match status" value="1"/>
</dbReference>
<keyword evidence="7" id="KW-0460">Magnesium</keyword>
<evidence type="ECO:0000259" key="8">
    <source>
        <dbReference type="PROSITE" id="PS50173"/>
    </source>
</evidence>
<dbReference type="InterPro" id="IPR036775">
    <property type="entry name" value="DNA_pol_Y-fam_lit_finger_sf"/>
</dbReference>
<keyword evidence="10" id="KW-1185">Reference proteome</keyword>
<comment type="caution">
    <text evidence="9">The sequence shown here is derived from an EMBL/GenBank/DDBJ whole genome shotgun (WGS) entry which is preliminary data.</text>
</comment>
<dbReference type="PROSITE" id="PS50173">
    <property type="entry name" value="UMUC"/>
    <property type="match status" value="1"/>
</dbReference>
<evidence type="ECO:0000256" key="2">
    <source>
        <dbReference type="ARBA" id="ARBA00011245"/>
    </source>
</evidence>
<protein>
    <recommendedName>
        <fullName evidence="7">DNA polymerase IV</fullName>
        <shortName evidence="7">Pol IV</shortName>
        <ecNumber evidence="7">2.7.7.7</ecNumber>
    </recommendedName>
</protein>
<feature type="binding site" evidence="7">
    <location>
        <position position="44"/>
    </location>
    <ligand>
        <name>Mg(2+)</name>
        <dbReference type="ChEBI" id="CHEBI:18420"/>
    </ligand>
</feature>
<keyword evidence="4 7" id="KW-0239">DNA-directed DNA polymerase</keyword>
<dbReference type="InterPro" id="IPR043502">
    <property type="entry name" value="DNA/RNA_pol_sf"/>
</dbReference>
<gene>
    <name evidence="7" type="primary">dinB</name>
    <name evidence="9" type="ORF">V0U79_02070</name>
</gene>
<dbReference type="Gene3D" id="3.30.1490.100">
    <property type="entry name" value="DNA polymerase, Y-family, little finger domain"/>
    <property type="match status" value="1"/>
</dbReference>
<dbReference type="Proteomes" id="UP001354971">
    <property type="component" value="Unassembled WGS sequence"/>
</dbReference>
<comment type="similarity">
    <text evidence="1 7">Belongs to the DNA polymerase type-Y family.</text>
</comment>
<dbReference type="CDD" id="cd03586">
    <property type="entry name" value="PolY_Pol_IV_kappa"/>
    <property type="match status" value="1"/>
</dbReference>